<dbReference type="InterPro" id="IPR013815">
    <property type="entry name" value="ATP_grasp_subdomain_1"/>
</dbReference>
<protein>
    <recommendedName>
        <fullName evidence="4">ATP-grasp domain-containing protein</fullName>
    </recommendedName>
</protein>
<keyword evidence="3" id="KW-0067">ATP-binding</keyword>
<dbReference type="RefSeq" id="WP_284152544.1">
    <property type="nucleotide sequence ID" value="NZ_AP025516.1"/>
</dbReference>
<dbReference type="InterPro" id="IPR011761">
    <property type="entry name" value="ATP-grasp"/>
</dbReference>
<dbReference type="PANTHER" id="PTHR23132:SF23">
    <property type="entry name" value="D-ALANINE--D-ALANINE LIGASE B"/>
    <property type="match status" value="1"/>
</dbReference>
<reference evidence="5 6" key="1">
    <citation type="submission" date="2022-01" db="EMBL/GenBank/DDBJ databases">
        <title>Desulfofustis limnae sp. nov., a novel mesophilic sulfate-reducing bacterium isolated from marsh soil.</title>
        <authorList>
            <person name="Watanabe M."/>
            <person name="Takahashi A."/>
            <person name="Kojima H."/>
            <person name="Fukui M."/>
        </authorList>
    </citation>
    <scope>NUCLEOTIDE SEQUENCE [LARGE SCALE GENOMIC DNA]</scope>
    <source>
        <strain evidence="5 6">PPLL</strain>
    </source>
</reference>
<dbReference type="SUPFAM" id="SSF56059">
    <property type="entry name" value="Glutathione synthetase ATP-binding domain-like"/>
    <property type="match status" value="1"/>
</dbReference>
<dbReference type="Proteomes" id="UP000830055">
    <property type="component" value="Chromosome"/>
</dbReference>
<evidence type="ECO:0000259" key="4">
    <source>
        <dbReference type="PROSITE" id="PS50975"/>
    </source>
</evidence>
<evidence type="ECO:0000313" key="6">
    <source>
        <dbReference type="Proteomes" id="UP000830055"/>
    </source>
</evidence>
<comment type="similarity">
    <text evidence="1">Belongs to the D-alanine--D-alanine ligase family.</text>
</comment>
<dbReference type="PROSITE" id="PS50975">
    <property type="entry name" value="ATP_GRASP"/>
    <property type="match status" value="1"/>
</dbReference>
<name>A0ABN6MDQ9_9BACT</name>
<proteinExistence type="inferred from homology"/>
<evidence type="ECO:0000256" key="1">
    <source>
        <dbReference type="ARBA" id="ARBA00010871"/>
    </source>
</evidence>
<feature type="domain" description="ATP-grasp" evidence="4">
    <location>
        <begin position="111"/>
        <end position="320"/>
    </location>
</feature>
<dbReference type="Gene3D" id="3.30.470.20">
    <property type="entry name" value="ATP-grasp fold, B domain"/>
    <property type="match status" value="1"/>
</dbReference>
<dbReference type="PANTHER" id="PTHR23132">
    <property type="entry name" value="D-ALANINE--D-ALANINE LIGASE"/>
    <property type="match status" value="1"/>
</dbReference>
<dbReference type="Gene3D" id="3.30.1490.20">
    <property type="entry name" value="ATP-grasp fold, A domain"/>
    <property type="match status" value="1"/>
</dbReference>
<evidence type="ECO:0000313" key="5">
    <source>
        <dbReference type="EMBL" id="BDD89232.1"/>
    </source>
</evidence>
<keyword evidence="6" id="KW-1185">Reference proteome</keyword>
<dbReference type="EMBL" id="AP025516">
    <property type="protein sequence ID" value="BDD89232.1"/>
    <property type="molecule type" value="Genomic_DNA"/>
</dbReference>
<organism evidence="5 6">
    <name type="scientific">Desulfofustis limnaeus</name>
    <dbReference type="NCBI Taxonomy" id="2740163"/>
    <lineage>
        <taxon>Bacteria</taxon>
        <taxon>Pseudomonadati</taxon>
        <taxon>Thermodesulfobacteriota</taxon>
        <taxon>Desulfobulbia</taxon>
        <taxon>Desulfobulbales</taxon>
        <taxon>Desulfocapsaceae</taxon>
        <taxon>Desulfofustis</taxon>
    </lineage>
</organism>
<keyword evidence="3" id="KW-0547">Nucleotide-binding</keyword>
<accession>A0ABN6MDQ9</accession>
<evidence type="ECO:0000256" key="3">
    <source>
        <dbReference type="PROSITE-ProRule" id="PRU00409"/>
    </source>
</evidence>
<dbReference type="Pfam" id="PF07478">
    <property type="entry name" value="Dala_Dala_lig_C"/>
    <property type="match status" value="1"/>
</dbReference>
<gene>
    <name evidence="5" type="ORF">DPPLL_35970</name>
</gene>
<evidence type="ECO:0000256" key="2">
    <source>
        <dbReference type="ARBA" id="ARBA00022598"/>
    </source>
</evidence>
<dbReference type="InterPro" id="IPR011095">
    <property type="entry name" value="Dala_Dala_lig_C"/>
</dbReference>
<sequence length="327" mass="35973">MIGLIYNQPIEPGLANWESSADVMAQVDAIEQSLIDLGRPVTRIPVSRNLKRFLQDIEAADIQAAFNLCESLDDDPFFIAHPAAVLELLGIPFTGAPSAALQTTTNKQITKLFLRGAGLPTPASFLYDGTPVADPSQLRFPVIIKPRDQDASIGIDQDSIIDTAAALPDALTSFFQTYGPLLVEEYIDGREFNVSLLGYPAPEVMPVAEIDFSSMPQHLHHIVGYRAKWEPDSVEYRQTKRVFPPLEHTLTARLQDLSRRCFQLFGLRDYGRVDLRMGSDGSLYVLEINANPCLSPDAGFPAAVGRAGLDYTAMVAKMTTFLGDRMV</sequence>
<keyword evidence="2" id="KW-0436">Ligase</keyword>